<keyword evidence="3" id="KW-1185">Reference proteome</keyword>
<sequence>MVALKDIYLIIRYKETTVDKNTLFNKIKEKYGILGLADVFYFEIKEDYKELKYSILWIPRNCQDMIKTCIDEMDDCEVSSASGTIKKAKKKILKMSGA</sequence>
<dbReference type="GO" id="GO:1990904">
    <property type="term" value="C:ribonucleoprotein complex"/>
    <property type="evidence" value="ECO:0007669"/>
    <property type="project" value="UniProtKB-ARBA"/>
</dbReference>
<dbReference type="EMBL" id="LWDP01000005">
    <property type="protein sequence ID" value="ORD95034.1"/>
    <property type="molecule type" value="Genomic_DNA"/>
</dbReference>
<keyword evidence="1" id="KW-0819">tRNA processing</keyword>
<proteinExistence type="predicted"/>
<dbReference type="SUPFAM" id="SSF160350">
    <property type="entry name" value="Rnp2-like"/>
    <property type="match status" value="1"/>
</dbReference>
<comment type="caution">
    <text evidence="2">The sequence shown here is derived from an EMBL/GenBank/DDBJ whole genome shotgun (WGS) entry which is preliminary data.</text>
</comment>
<dbReference type="OrthoDB" id="10467194at2759"/>
<dbReference type="InterPro" id="IPR038085">
    <property type="entry name" value="Rnp2-like_sf"/>
</dbReference>
<dbReference type="GO" id="GO:0008033">
    <property type="term" value="P:tRNA processing"/>
    <property type="evidence" value="ECO:0007669"/>
    <property type="project" value="UniProtKB-KW"/>
</dbReference>
<dbReference type="AlphaFoldDB" id="A0A1Y1S994"/>
<dbReference type="VEuPathDB" id="MicrosporidiaDB:ECANGB1_1717"/>
<gene>
    <name evidence="2" type="ORF">ECANGB1_1717</name>
</gene>
<dbReference type="Proteomes" id="UP000192639">
    <property type="component" value="Unassembled WGS sequence"/>
</dbReference>
<evidence type="ECO:0000313" key="2">
    <source>
        <dbReference type="EMBL" id="ORD95034.1"/>
    </source>
</evidence>
<evidence type="ECO:0000313" key="3">
    <source>
        <dbReference type="Proteomes" id="UP000192639"/>
    </source>
</evidence>
<evidence type="ECO:0000256" key="1">
    <source>
        <dbReference type="ARBA" id="ARBA00022694"/>
    </source>
</evidence>
<organism evidence="2 3">
    <name type="scientific">Enterospora canceri</name>
    <dbReference type="NCBI Taxonomy" id="1081671"/>
    <lineage>
        <taxon>Eukaryota</taxon>
        <taxon>Fungi</taxon>
        <taxon>Fungi incertae sedis</taxon>
        <taxon>Microsporidia</taxon>
        <taxon>Enterocytozoonidae</taxon>
        <taxon>Enterospora</taxon>
    </lineage>
</organism>
<dbReference type="GO" id="GO:1902555">
    <property type="term" value="C:endoribonuclease complex"/>
    <property type="evidence" value="ECO:0007669"/>
    <property type="project" value="UniProtKB-ARBA"/>
</dbReference>
<reference evidence="2 3" key="1">
    <citation type="journal article" date="2017" name="Environ. Microbiol.">
        <title>Decay of the glycolytic pathway and adaptation to intranuclear parasitism within Enterocytozoonidae microsporidia.</title>
        <authorList>
            <person name="Wiredu Boakye D."/>
            <person name="Jaroenlak P."/>
            <person name="Prachumwat A."/>
            <person name="Williams T.A."/>
            <person name="Bateman K.S."/>
            <person name="Itsathitphaisarn O."/>
            <person name="Sritunyalucksana K."/>
            <person name="Paszkiewicz K.H."/>
            <person name="Moore K.A."/>
            <person name="Stentiford G.D."/>
            <person name="Williams B.A."/>
        </authorList>
    </citation>
    <scope>NUCLEOTIDE SEQUENCE [LARGE SCALE GENOMIC DNA]</scope>
    <source>
        <strain evidence="2 3">GB1</strain>
    </source>
</reference>
<accession>A0A1Y1S994</accession>
<protein>
    <submittedName>
        <fullName evidence="2">Uncharacterized protein</fullName>
    </submittedName>
</protein>
<name>A0A1Y1S994_9MICR</name>